<comment type="caution">
    <text evidence="9">The sequence shown here is derived from an EMBL/GenBank/DDBJ whole genome shotgun (WGS) entry which is preliminary data.</text>
</comment>
<dbReference type="Pfam" id="PF08447">
    <property type="entry name" value="PAS_3"/>
    <property type="match status" value="1"/>
</dbReference>
<evidence type="ECO:0000256" key="4">
    <source>
        <dbReference type="PROSITE-ProRule" id="PRU00169"/>
    </source>
</evidence>
<evidence type="ECO:0000259" key="5">
    <source>
        <dbReference type="PROSITE" id="PS50109"/>
    </source>
</evidence>
<dbReference type="EMBL" id="JBHSTT010000054">
    <property type="protein sequence ID" value="MFC6390915.1"/>
    <property type="molecule type" value="Genomic_DNA"/>
</dbReference>
<evidence type="ECO:0000259" key="6">
    <source>
        <dbReference type="PROSITE" id="PS50110"/>
    </source>
</evidence>
<dbReference type="Gene3D" id="3.30.565.10">
    <property type="entry name" value="Histidine kinase-like ATPase, C-terminal domain"/>
    <property type="match status" value="1"/>
</dbReference>
<sequence length="917" mass="101406">MPAAPTPDLKTLSREELEAEVLRLRVQSASLAQMFEQAPSFIALLSGPEHRFTLTNAAYQQAIDGRDVTGRTVAEALPDAAAQGYVDLLDEVFRSGRTHRATGARFDVQAVPGGPVKERYLDFVYQPITDAGGTVNGIFVEGHDVTERMRGEVALRESEARYRTLFESIEVGFCIIEMRFEGSRAVDYCIVEANPAFVQQTGADVAGRWVSDFAPNLERHWFDTYGRVALTGEPAHFEHYADVFGRWFDVRALRTGDPAAHRVAIFFSDITERRRVEQRAEAGERELRLITDALPVLIAFIGADHVYRFANKAYEDWFPVTAEEVVGQDVRTFLKPEDYAARRSFMERALAGEAVTFELDWPHSGGRTRVAEIRYLPRRTTEGGVDGYHVFVQDVTARKQTEADLARQVAARTAERDQVWQSSSDMLCVANFEGYFVSLNPAWSRTLGWSEAEMKARPFLDFVHPDDIAATLAVAESLARGEAQTTFENRYRHRDGNHIWLSWNAVPRDGLIYASTRDVTEIKRQAEALAKTEEALRQSQKMEAVGQLTGGLAHDFNNLLAGISGSLELMQTRMSQGRMGDLERYMTVAQGAAKRAAALTHRLLAFSRRQTLDPKPTNVNRLVKDMEELVRRTVGPAIALEVVGLAGLWPSLIDPGQLENALLNLCINARDAMPDGGRITIETANKWIDEAGGRQHDMPPGQYLSVCVTDTGTGMAPDLIDKVFEPFFTTKPTGEGTGLGLSMVYGFARQSGGQVRIYSELGQGTTVCLYLPRHYGEADEDDVARKLAEAGRAGQGETVLIVDDEPSVRMLVTEVLEDLGYTAIEAADSVAGLKVLQSDVRIDLLVTDVGLPGGMNGRQMADAGRERRPELKVLFITGYAENAVLGNGYLRPGMQVLTKPFVLETLASRIESLIAET</sequence>
<dbReference type="InterPro" id="IPR000700">
    <property type="entry name" value="PAS-assoc_C"/>
</dbReference>
<evidence type="ECO:0000313" key="9">
    <source>
        <dbReference type="EMBL" id="MFC6390915.1"/>
    </source>
</evidence>
<feature type="domain" description="Response regulatory" evidence="6">
    <location>
        <begin position="798"/>
        <end position="914"/>
    </location>
</feature>
<dbReference type="SMART" id="SM00388">
    <property type="entry name" value="HisKA"/>
    <property type="match status" value="1"/>
</dbReference>
<gene>
    <name evidence="9" type="ORF">ACFQDP_16475</name>
</gene>
<protein>
    <recommendedName>
        <fullName evidence="2">histidine kinase</fullName>
        <ecNumber evidence="2">2.7.13.3</ecNumber>
    </recommendedName>
</protein>
<dbReference type="InterPro" id="IPR000014">
    <property type="entry name" value="PAS"/>
</dbReference>
<feature type="domain" description="PAC" evidence="8">
    <location>
        <begin position="355"/>
        <end position="407"/>
    </location>
</feature>
<dbReference type="InterPro" id="IPR005467">
    <property type="entry name" value="His_kinase_dom"/>
</dbReference>
<dbReference type="Pfam" id="PF02518">
    <property type="entry name" value="HATPase_c"/>
    <property type="match status" value="1"/>
</dbReference>
<dbReference type="Pfam" id="PF00512">
    <property type="entry name" value="HisKA"/>
    <property type="match status" value="1"/>
</dbReference>
<dbReference type="InterPro" id="IPR035965">
    <property type="entry name" value="PAS-like_dom_sf"/>
</dbReference>
<dbReference type="InterPro" id="IPR003594">
    <property type="entry name" value="HATPase_dom"/>
</dbReference>
<evidence type="ECO:0000256" key="3">
    <source>
        <dbReference type="ARBA" id="ARBA00022553"/>
    </source>
</evidence>
<dbReference type="EC" id="2.7.13.3" evidence="2"/>
<dbReference type="SUPFAM" id="SSF55785">
    <property type="entry name" value="PYP-like sensor domain (PAS domain)"/>
    <property type="match status" value="4"/>
</dbReference>
<dbReference type="InterPro" id="IPR013656">
    <property type="entry name" value="PAS_4"/>
</dbReference>
<reference evidence="10" key="1">
    <citation type="journal article" date="2019" name="Int. J. Syst. Evol. Microbiol.">
        <title>The Global Catalogue of Microorganisms (GCM) 10K type strain sequencing project: providing services to taxonomists for standard genome sequencing and annotation.</title>
        <authorList>
            <consortium name="The Broad Institute Genomics Platform"/>
            <consortium name="The Broad Institute Genome Sequencing Center for Infectious Disease"/>
            <person name="Wu L."/>
            <person name="Ma J."/>
        </authorList>
    </citation>
    <scope>NUCLEOTIDE SEQUENCE [LARGE SCALE GENOMIC DNA]</scope>
    <source>
        <strain evidence="10">CCUG 36916</strain>
    </source>
</reference>
<feature type="modified residue" description="4-aspartylphosphate" evidence="4">
    <location>
        <position position="848"/>
    </location>
</feature>
<dbReference type="CDD" id="cd00130">
    <property type="entry name" value="PAS"/>
    <property type="match status" value="2"/>
</dbReference>
<dbReference type="InterPro" id="IPR004358">
    <property type="entry name" value="Sig_transdc_His_kin-like_C"/>
</dbReference>
<comment type="catalytic activity">
    <reaction evidence="1">
        <text>ATP + protein L-histidine = ADP + protein N-phospho-L-histidine.</text>
        <dbReference type="EC" id="2.7.13.3"/>
    </reaction>
</comment>
<dbReference type="InterPro" id="IPR001789">
    <property type="entry name" value="Sig_transdc_resp-reg_receiver"/>
</dbReference>
<evidence type="ECO:0000313" key="10">
    <source>
        <dbReference type="Proteomes" id="UP001596237"/>
    </source>
</evidence>
<dbReference type="InterPro" id="IPR013655">
    <property type="entry name" value="PAS_fold_3"/>
</dbReference>
<dbReference type="InterPro" id="IPR036097">
    <property type="entry name" value="HisK_dim/P_sf"/>
</dbReference>
<dbReference type="CDD" id="cd18161">
    <property type="entry name" value="REC_hyHK_blue-like"/>
    <property type="match status" value="1"/>
</dbReference>
<dbReference type="PROSITE" id="PS50112">
    <property type="entry name" value="PAS"/>
    <property type="match status" value="2"/>
</dbReference>
<dbReference type="SUPFAM" id="SSF47384">
    <property type="entry name" value="Homodimeric domain of signal transducing histidine kinase"/>
    <property type="match status" value="1"/>
</dbReference>
<dbReference type="Pfam" id="PF13188">
    <property type="entry name" value="PAS_8"/>
    <property type="match status" value="1"/>
</dbReference>
<dbReference type="PANTHER" id="PTHR43065">
    <property type="entry name" value="SENSOR HISTIDINE KINASE"/>
    <property type="match status" value="1"/>
</dbReference>
<dbReference type="PROSITE" id="PS50113">
    <property type="entry name" value="PAC"/>
    <property type="match status" value="1"/>
</dbReference>
<feature type="domain" description="PAS" evidence="7">
    <location>
        <begin position="412"/>
        <end position="482"/>
    </location>
</feature>
<dbReference type="Gene3D" id="1.10.287.130">
    <property type="match status" value="1"/>
</dbReference>
<dbReference type="Pfam" id="PF08448">
    <property type="entry name" value="PAS_4"/>
    <property type="match status" value="2"/>
</dbReference>
<dbReference type="SMART" id="SM00448">
    <property type="entry name" value="REC"/>
    <property type="match status" value="1"/>
</dbReference>
<dbReference type="Gene3D" id="3.40.50.2300">
    <property type="match status" value="1"/>
</dbReference>
<dbReference type="RefSeq" id="WP_192284546.1">
    <property type="nucleotide sequence ID" value="NZ_JBHSTT010000054.1"/>
</dbReference>
<evidence type="ECO:0000256" key="1">
    <source>
        <dbReference type="ARBA" id="ARBA00000085"/>
    </source>
</evidence>
<dbReference type="InterPro" id="IPR036890">
    <property type="entry name" value="HATPase_C_sf"/>
</dbReference>
<feature type="domain" description="PAS" evidence="7">
    <location>
        <begin position="283"/>
        <end position="353"/>
    </location>
</feature>
<dbReference type="NCBIfam" id="TIGR00229">
    <property type="entry name" value="sensory_box"/>
    <property type="match status" value="3"/>
</dbReference>
<dbReference type="SUPFAM" id="SSF55874">
    <property type="entry name" value="ATPase domain of HSP90 chaperone/DNA topoisomerase II/histidine kinase"/>
    <property type="match status" value="1"/>
</dbReference>
<accession>A0ABW1WRV3</accession>
<name>A0ABW1WRV3_9HYPH</name>
<keyword evidence="10" id="KW-1185">Reference proteome</keyword>
<organism evidence="9 10">
    <name type="scientific">Methylorubrum zatmanii</name>
    <dbReference type="NCBI Taxonomy" id="29429"/>
    <lineage>
        <taxon>Bacteria</taxon>
        <taxon>Pseudomonadati</taxon>
        <taxon>Pseudomonadota</taxon>
        <taxon>Alphaproteobacteria</taxon>
        <taxon>Hyphomicrobiales</taxon>
        <taxon>Methylobacteriaceae</taxon>
        <taxon>Methylorubrum</taxon>
    </lineage>
</organism>
<dbReference type="PROSITE" id="PS50109">
    <property type="entry name" value="HIS_KIN"/>
    <property type="match status" value="1"/>
</dbReference>
<dbReference type="SMART" id="SM00091">
    <property type="entry name" value="PAS"/>
    <property type="match status" value="4"/>
</dbReference>
<dbReference type="Proteomes" id="UP001596237">
    <property type="component" value="Unassembled WGS sequence"/>
</dbReference>
<dbReference type="PROSITE" id="PS50110">
    <property type="entry name" value="RESPONSE_REGULATORY"/>
    <property type="match status" value="1"/>
</dbReference>
<dbReference type="PRINTS" id="PR00344">
    <property type="entry name" value="BCTRLSENSOR"/>
</dbReference>
<dbReference type="CDD" id="cd00082">
    <property type="entry name" value="HisKA"/>
    <property type="match status" value="1"/>
</dbReference>
<evidence type="ECO:0000259" key="8">
    <source>
        <dbReference type="PROSITE" id="PS50113"/>
    </source>
</evidence>
<proteinExistence type="predicted"/>
<keyword evidence="3 4" id="KW-0597">Phosphoprotein</keyword>
<dbReference type="SMART" id="SM00387">
    <property type="entry name" value="HATPase_c"/>
    <property type="match status" value="1"/>
</dbReference>
<dbReference type="CDD" id="cd16919">
    <property type="entry name" value="HATPase_CckA-like"/>
    <property type="match status" value="1"/>
</dbReference>
<dbReference type="InterPro" id="IPR003661">
    <property type="entry name" value="HisK_dim/P_dom"/>
</dbReference>
<dbReference type="SUPFAM" id="SSF52172">
    <property type="entry name" value="CheY-like"/>
    <property type="match status" value="1"/>
</dbReference>
<dbReference type="InterPro" id="IPR001610">
    <property type="entry name" value="PAC"/>
</dbReference>
<dbReference type="InterPro" id="IPR011006">
    <property type="entry name" value="CheY-like_superfamily"/>
</dbReference>
<dbReference type="Gene3D" id="3.30.450.20">
    <property type="entry name" value="PAS domain"/>
    <property type="match status" value="4"/>
</dbReference>
<dbReference type="PANTHER" id="PTHR43065:SF42">
    <property type="entry name" value="TWO-COMPONENT SENSOR PPRA"/>
    <property type="match status" value="1"/>
</dbReference>
<evidence type="ECO:0000259" key="7">
    <source>
        <dbReference type="PROSITE" id="PS50112"/>
    </source>
</evidence>
<dbReference type="Pfam" id="PF00072">
    <property type="entry name" value="Response_reg"/>
    <property type="match status" value="1"/>
</dbReference>
<evidence type="ECO:0000256" key="2">
    <source>
        <dbReference type="ARBA" id="ARBA00012438"/>
    </source>
</evidence>
<dbReference type="SMART" id="SM00086">
    <property type="entry name" value="PAC"/>
    <property type="match status" value="3"/>
</dbReference>
<feature type="domain" description="Histidine kinase" evidence="5">
    <location>
        <begin position="551"/>
        <end position="775"/>
    </location>
</feature>